<keyword evidence="1" id="KW-0732">Signal</keyword>
<reference evidence="2 3" key="1">
    <citation type="submission" date="2016-11" db="EMBL/GenBank/DDBJ databases">
        <title>Study of marine rhodopsin-containing bacteria.</title>
        <authorList>
            <person name="Yoshizawa S."/>
            <person name="Kumagai Y."/>
            <person name="Kogure K."/>
        </authorList>
    </citation>
    <scope>NUCLEOTIDE SEQUENCE [LARGE SCALE GENOMIC DNA]</scope>
    <source>
        <strain evidence="2 3">SG-29</strain>
    </source>
</reference>
<sequence length="239" mass="25644">MRTLLILTALLLTTSGVRGQNVSLAEQIVGDWASADSVAHTVYDEHGQQIVAEDGGPAFATLYLHFAITDSTITTTALNWNKGDLQGSESTVPYQLRGDSLATEDGVSVHIDVLNDSLVIGQTDPLGVRTGSVYARAAALDPPEALLGDWITVEMTDNAGVVFDLPFRFRADGTVLVGYGDPLAYRVLGPYLLVYETEFEDPASGSVTTLFRVSRLDLHDASAKIQTPGGGETLVLYRR</sequence>
<dbReference type="InParanoid" id="A0A259U363"/>
<evidence type="ECO:0000313" key="2">
    <source>
        <dbReference type="EMBL" id="OZC04459.1"/>
    </source>
</evidence>
<dbReference type="RefSeq" id="WP_094550947.1">
    <property type="nucleotide sequence ID" value="NZ_MQWB01000001.1"/>
</dbReference>
<feature type="signal peptide" evidence="1">
    <location>
        <begin position="1"/>
        <end position="19"/>
    </location>
</feature>
<keyword evidence="3" id="KW-1185">Reference proteome</keyword>
<comment type="caution">
    <text evidence="2">The sequence shown here is derived from an EMBL/GenBank/DDBJ whole genome shotgun (WGS) entry which is preliminary data.</text>
</comment>
<evidence type="ECO:0000256" key="1">
    <source>
        <dbReference type="SAM" id="SignalP"/>
    </source>
</evidence>
<feature type="chain" id="PRO_5013079413" description="Lipocalin-like domain-containing protein" evidence="1">
    <location>
        <begin position="20"/>
        <end position="239"/>
    </location>
</feature>
<proteinExistence type="predicted"/>
<accession>A0A259U363</accession>
<evidence type="ECO:0000313" key="3">
    <source>
        <dbReference type="Proteomes" id="UP000216446"/>
    </source>
</evidence>
<name>A0A259U363_9BACT</name>
<dbReference type="Proteomes" id="UP000216446">
    <property type="component" value="Unassembled WGS sequence"/>
</dbReference>
<gene>
    <name evidence="2" type="ORF">BSZ36_16610</name>
</gene>
<protein>
    <recommendedName>
        <fullName evidence="4">Lipocalin-like domain-containing protein</fullName>
    </recommendedName>
</protein>
<organism evidence="2 3">
    <name type="scientific">Rubricoccus marinus</name>
    <dbReference type="NCBI Taxonomy" id="716817"/>
    <lineage>
        <taxon>Bacteria</taxon>
        <taxon>Pseudomonadati</taxon>
        <taxon>Rhodothermota</taxon>
        <taxon>Rhodothermia</taxon>
        <taxon>Rhodothermales</taxon>
        <taxon>Rubricoccaceae</taxon>
        <taxon>Rubricoccus</taxon>
    </lineage>
</organism>
<evidence type="ECO:0008006" key="4">
    <source>
        <dbReference type="Google" id="ProtNLM"/>
    </source>
</evidence>
<dbReference type="AlphaFoldDB" id="A0A259U363"/>
<dbReference type="EMBL" id="MQWB01000001">
    <property type="protein sequence ID" value="OZC04459.1"/>
    <property type="molecule type" value="Genomic_DNA"/>
</dbReference>